<organism evidence="1">
    <name type="scientific">marine sediment metagenome</name>
    <dbReference type="NCBI Taxonomy" id="412755"/>
    <lineage>
        <taxon>unclassified sequences</taxon>
        <taxon>metagenomes</taxon>
        <taxon>ecological metagenomes</taxon>
    </lineage>
</organism>
<dbReference type="AlphaFoldDB" id="A0A0F9MPP7"/>
<protein>
    <submittedName>
        <fullName evidence="1">Uncharacterized protein</fullName>
    </submittedName>
</protein>
<evidence type="ECO:0000313" key="1">
    <source>
        <dbReference type="EMBL" id="KKM71137.1"/>
    </source>
</evidence>
<name>A0A0F9MPP7_9ZZZZ</name>
<proteinExistence type="predicted"/>
<reference evidence="1" key="1">
    <citation type="journal article" date="2015" name="Nature">
        <title>Complex archaea that bridge the gap between prokaryotes and eukaryotes.</title>
        <authorList>
            <person name="Spang A."/>
            <person name="Saw J.H."/>
            <person name="Jorgensen S.L."/>
            <person name="Zaremba-Niedzwiedzka K."/>
            <person name="Martijn J."/>
            <person name="Lind A.E."/>
            <person name="van Eijk R."/>
            <person name="Schleper C."/>
            <person name="Guy L."/>
            <person name="Ettema T.J."/>
        </authorList>
    </citation>
    <scope>NUCLEOTIDE SEQUENCE</scope>
</reference>
<gene>
    <name evidence="1" type="ORF">LCGC14_1433610</name>
</gene>
<sequence>MPATCTLCDEPGADIEVAALGLERRVHRDCFQAVLPSIREMGTDTFVAMVEEQERVSSVQRD</sequence>
<comment type="caution">
    <text evidence="1">The sequence shown here is derived from an EMBL/GenBank/DDBJ whole genome shotgun (WGS) entry which is preliminary data.</text>
</comment>
<accession>A0A0F9MPP7</accession>
<dbReference type="EMBL" id="LAZR01009692">
    <property type="protein sequence ID" value="KKM71137.1"/>
    <property type="molecule type" value="Genomic_DNA"/>
</dbReference>